<gene>
    <name evidence="2" type="ordered locus">Alfi_0216</name>
</gene>
<dbReference type="eggNOG" id="COG3646">
    <property type="taxonomic scope" value="Bacteria"/>
</dbReference>
<evidence type="ECO:0000313" key="3">
    <source>
        <dbReference type="Proteomes" id="UP000006052"/>
    </source>
</evidence>
<feature type="domain" description="KilA-N DNA-binding" evidence="1">
    <location>
        <begin position="8"/>
        <end position="94"/>
    </location>
</feature>
<dbReference type="STRING" id="679935.Alfi_0216"/>
<organism evidence="2 3">
    <name type="scientific">Alistipes finegoldii (strain DSM 17242 / JCM 16770 / CCUG 46020 / CIP 107999 / KCTC 15236 / AHN 2437)</name>
    <dbReference type="NCBI Taxonomy" id="679935"/>
    <lineage>
        <taxon>Bacteria</taxon>
        <taxon>Pseudomonadati</taxon>
        <taxon>Bacteroidota</taxon>
        <taxon>Bacteroidia</taxon>
        <taxon>Bacteroidales</taxon>
        <taxon>Rikenellaceae</taxon>
        <taxon>Alistipes</taxon>
    </lineage>
</organism>
<dbReference type="Proteomes" id="UP000006052">
    <property type="component" value="Chromosome"/>
</dbReference>
<reference evidence="3" key="1">
    <citation type="journal article" date="2013" name="Stand. Genomic Sci.">
        <title>Complete genome sequence of the bile-resistant pigment-producing anaerobe Alistipes finegoldii type strain (AHN2437(T)).</title>
        <authorList>
            <person name="Mavromatis K."/>
            <person name="Stackebrandt E."/>
            <person name="Munk C."/>
            <person name="Lapidus A."/>
            <person name="Nolan M."/>
            <person name="Lucas S."/>
            <person name="Hammon N."/>
            <person name="Deshpande S."/>
            <person name="Cheng J.F."/>
            <person name="Tapia R."/>
            <person name="Goodwin L.A."/>
            <person name="Pitluck S."/>
            <person name="Liolios K."/>
            <person name="Pagani I."/>
            <person name="Ivanova N."/>
            <person name="Mikhailova N."/>
            <person name="Huntemann M."/>
            <person name="Pati A."/>
            <person name="Chen A."/>
            <person name="Palaniappan K."/>
            <person name="Land M."/>
            <person name="Hauser L."/>
            <person name="Rohde M."/>
            <person name="Gronow S."/>
            <person name="Goker M."/>
            <person name="Detter J.C."/>
            <person name="Bristow J."/>
            <person name="Eisen J.A."/>
            <person name="Markowitz V."/>
            <person name="Hugenholtz P."/>
            <person name="Kyrpides N.C."/>
            <person name="Klenk H.P."/>
            <person name="Woyke T."/>
        </authorList>
    </citation>
    <scope>NUCLEOTIDE SEQUENCE</scope>
    <source>
        <strain evidence="3">DSM 17242 / JCM 16770 / AHN 2437 / CCUG 46020 / CIP 107999</strain>
    </source>
</reference>
<dbReference type="EMBL" id="CP003274">
    <property type="protein sequence ID" value="AFL76626.1"/>
    <property type="molecule type" value="Genomic_DNA"/>
</dbReference>
<evidence type="ECO:0000313" key="2">
    <source>
        <dbReference type="EMBL" id="AFL76626.1"/>
    </source>
</evidence>
<dbReference type="Pfam" id="PF10543">
    <property type="entry name" value="ORF6N"/>
    <property type="match status" value="1"/>
</dbReference>
<name>I3YI08_ALIFI</name>
<evidence type="ECO:0000259" key="1">
    <source>
        <dbReference type="Pfam" id="PF10543"/>
    </source>
</evidence>
<protein>
    <submittedName>
        <fullName evidence="2">ORF6N domain-containing protein</fullName>
    </submittedName>
</protein>
<dbReference type="KEGG" id="afd:Alfi_0216"/>
<sequence>MDIQIIQNKIYEIRGQRVMLDFDLANMYQIPTKALKQAVKRNIERFPEDFMFQLTEKEWRELVTNCDRLPSTIKHSSVLPSAFTQEGVASLSGVLKSPIAVNVYLSIMRAFVAMRNYIMQSSVVLAELAEFRSRLLLVERDCRENLEAMNDLSEDVRRDFDTVFEAIGALSVKLPEAKKSRQPIGFKIREKE</sequence>
<proteinExistence type="predicted"/>
<dbReference type="RefSeq" id="WP_014774431.1">
    <property type="nucleotide sequence ID" value="NC_018011.1"/>
</dbReference>
<dbReference type="InterPro" id="IPR018873">
    <property type="entry name" value="KilA-N_DNA-bd_domain"/>
</dbReference>
<dbReference type="AlphaFoldDB" id="I3YI08"/>
<accession>I3YI08</accession>
<dbReference type="HOGENOM" id="CLU_055403_2_0_10"/>